<dbReference type="SUPFAM" id="SSF52540">
    <property type="entry name" value="P-loop containing nucleoside triphosphate hydrolases"/>
    <property type="match status" value="1"/>
</dbReference>
<name>A0A2N0QJU1_9GLOM</name>
<comment type="caution">
    <text evidence="1">The sequence shown here is derived from an EMBL/GenBank/DDBJ whole genome shotgun (WGS) entry which is preliminary data.</text>
</comment>
<evidence type="ECO:0008006" key="3">
    <source>
        <dbReference type="Google" id="ProtNLM"/>
    </source>
</evidence>
<dbReference type="EMBL" id="LLXH01007849">
    <property type="protein sequence ID" value="PKC51332.1"/>
    <property type="molecule type" value="Genomic_DNA"/>
</dbReference>
<evidence type="ECO:0000313" key="1">
    <source>
        <dbReference type="EMBL" id="PKC51332.1"/>
    </source>
</evidence>
<dbReference type="InterPro" id="IPR027417">
    <property type="entry name" value="P-loop_NTPase"/>
</dbReference>
<feature type="non-terminal residue" evidence="1">
    <location>
        <position position="1"/>
    </location>
</feature>
<dbReference type="AlphaFoldDB" id="A0A2N0QJU1"/>
<sequence>RIVDVLEETPDIKSNENAMKTPLKGEVEFDQVSFTYIEENEPVLKNISFKARSGETIGIIGAT</sequence>
<protein>
    <recommendedName>
        <fullName evidence="3">ABC transporter domain-containing protein</fullName>
    </recommendedName>
</protein>
<gene>
    <name evidence="1" type="ORF">RhiirA1_483990</name>
</gene>
<reference evidence="1 2" key="1">
    <citation type="submission" date="2017-10" db="EMBL/GenBank/DDBJ databases">
        <title>Extensive intraspecific genome diversity in a model arbuscular mycorrhizal fungus.</title>
        <authorList>
            <person name="Chen E.C.H."/>
            <person name="Morin E."/>
            <person name="Baudet D."/>
            <person name="Noel J."/>
            <person name="Ndikumana S."/>
            <person name="Charron P."/>
            <person name="St-Onge C."/>
            <person name="Giorgi J."/>
            <person name="Grigoriev I.V."/>
            <person name="Roux C."/>
            <person name="Martin F.M."/>
            <person name="Corradi N."/>
        </authorList>
    </citation>
    <scope>NUCLEOTIDE SEQUENCE [LARGE SCALE GENOMIC DNA]</scope>
    <source>
        <strain evidence="1 2">A1</strain>
    </source>
</reference>
<dbReference type="Gene3D" id="3.40.50.300">
    <property type="entry name" value="P-loop containing nucleotide triphosphate hydrolases"/>
    <property type="match status" value="1"/>
</dbReference>
<proteinExistence type="predicted"/>
<evidence type="ECO:0000313" key="2">
    <source>
        <dbReference type="Proteomes" id="UP000232688"/>
    </source>
</evidence>
<dbReference type="VEuPathDB" id="FungiDB:RhiirA1_483990"/>
<organism evidence="1 2">
    <name type="scientific">Rhizophagus irregularis</name>
    <dbReference type="NCBI Taxonomy" id="588596"/>
    <lineage>
        <taxon>Eukaryota</taxon>
        <taxon>Fungi</taxon>
        <taxon>Fungi incertae sedis</taxon>
        <taxon>Mucoromycota</taxon>
        <taxon>Glomeromycotina</taxon>
        <taxon>Glomeromycetes</taxon>
        <taxon>Glomerales</taxon>
        <taxon>Glomeraceae</taxon>
        <taxon>Rhizophagus</taxon>
    </lineage>
</organism>
<accession>A0A2N0QJU1</accession>
<reference evidence="1 2" key="2">
    <citation type="submission" date="2017-10" db="EMBL/GenBank/DDBJ databases">
        <title>Genome analyses suggest a sexual origin of heterokaryosis in a supposedly ancient asexual fungus.</title>
        <authorList>
            <person name="Corradi N."/>
            <person name="Sedzielewska K."/>
            <person name="Noel J."/>
            <person name="Charron P."/>
            <person name="Farinelli L."/>
            <person name="Marton T."/>
            <person name="Kruger M."/>
            <person name="Pelin A."/>
            <person name="Brachmann A."/>
            <person name="Corradi N."/>
        </authorList>
    </citation>
    <scope>NUCLEOTIDE SEQUENCE [LARGE SCALE GENOMIC DNA]</scope>
    <source>
        <strain evidence="1 2">A1</strain>
    </source>
</reference>
<dbReference type="Proteomes" id="UP000232688">
    <property type="component" value="Unassembled WGS sequence"/>
</dbReference>
<feature type="non-terminal residue" evidence="1">
    <location>
        <position position="63"/>
    </location>
</feature>